<dbReference type="PROSITE" id="PS51826">
    <property type="entry name" value="PSBD"/>
    <property type="match status" value="1"/>
</dbReference>
<evidence type="ECO:0000259" key="9">
    <source>
        <dbReference type="PROSITE" id="PS51826"/>
    </source>
</evidence>
<dbReference type="OMA" id="MPFCIKA"/>
<dbReference type="InterPro" id="IPR004167">
    <property type="entry name" value="PSBD"/>
</dbReference>
<evidence type="ECO:0000313" key="10">
    <source>
        <dbReference type="EMBL" id="EGC43106.1"/>
    </source>
</evidence>
<dbReference type="GO" id="GO:0045333">
    <property type="term" value="P:cellular respiration"/>
    <property type="evidence" value="ECO:0007669"/>
    <property type="project" value="UniProtKB-ARBA"/>
</dbReference>
<dbReference type="SUPFAM" id="SSF51230">
    <property type="entry name" value="Single hybrid motif"/>
    <property type="match status" value="1"/>
</dbReference>
<feature type="compositionally biased region" description="Pro residues" evidence="7">
    <location>
        <begin position="181"/>
        <end position="195"/>
    </location>
</feature>
<organism evidence="11">
    <name type="scientific">Ajellomyces capsulatus (strain H88)</name>
    <name type="common">Darling's disease fungus</name>
    <name type="synonym">Histoplasma capsulatum</name>
    <dbReference type="NCBI Taxonomy" id="544711"/>
    <lineage>
        <taxon>Eukaryota</taxon>
        <taxon>Fungi</taxon>
        <taxon>Dikarya</taxon>
        <taxon>Ascomycota</taxon>
        <taxon>Pezizomycotina</taxon>
        <taxon>Eurotiomycetes</taxon>
        <taxon>Eurotiomycetidae</taxon>
        <taxon>Onygenales</taxon>
        <taxon>Ajellomycetaceae</taxon>
        <taxon>Histoplasma</taxon>
    </lineage>
</organism>
<dbReference type="OrthoDB" id="15567at2759"/>
<keyword evidence="4 6" id="KW-0450">Lipoyl</keyword>
<evidence type="ECO:0000256" key="1">
    <source>
        <dbReference type="ARBA" id="ARBA00001938"/>
    </source>
</evidence>
<evidence type="ECO:0000259" key="8">
    <source>
        <dbReference type="PROSITE" id="PS50968"/>
    </source>
</evidence>
<dbReference type="VEuPathDB" id="FungiDB:I7I53_09606"/>
<dbReference type="HOGENOM" id="CLU_016733_10_0_1"/>
<evidence type="ECO:0000256" key="3">
    <source>
        <dbReference type="ARBA" id="ARBA00022679"/>
    </source>
</evidence>
<keyword evidence="3 6" id="KW-0808">Transferase</keyword>
<dbReference type="PANTHER" id="PTHR43178">
    <property type="entry name" value="DIHYDROLIPOAMIDE ACETYLTRANSFERASE COMPONENT OF PYRUVATE DEHYDROGENASE COMPLEX"/>
    <property type="match status" value="1"/>
</dbReference>
<reference evidence="11" key="1">
    <citation type="submission" date="2008-07" db="EMBL/GenBank/DDBJ databases">
        <title>Annotation of Ajellomyces capsulatus strain H88.</title>
        <authorList>
            <person name="Champion M."/>
            <person name="Cuomo C."/>
            <person name="Ma L.-J."/>
            <person name="Henn M.R."/>
            <person name="Sil A."/>
            <person name="Goldman B."/>
            <person name="Young S.K."/>
            <person name="Kodira C.D."/>
            <person name="Zeng Q."/>
            <person name="Koehrsen M."/>
            <person name="Alvarado L."/>
            <person name="Berlin A."/>
            <person name="Borenstein D."/>
            <person name="Chen Z."/>
            <person name="Engels R."/>
            <person name="Freedman E."/>
            <person name="Gellesch M."/>
            <person name="Goldberg J."/>
            <person name="Griggs A."/>
            <person name="Gujja S."/>
            <person name="Heiman D."/>
            <person name="Hepburn T."/>
            <person name="Howarth C."/>
            <person name="Jen D."/>
            <person name="Larson L."/>
            <person name="Lewis B."/>
            <person name="Mehta T."/>
            <person name="Park D."/>
            <person name="Pearson M."/>
            <person name="Roberts A."/>
            <person name="Saif S."/>
            <person name="Shea T."/>
            <person name="Shenoy N."/>
            <person name="Sisk P."/>
            <person name="Stolte C."/>
            <person name="Sykes S."/>
            <person name="Walk T."/>
            <person name="White J."/>
            <person name="Yandava C."/>
            <person name="Klein B."/>
            <person name="McEwen J.G."/>
            <person name="Puccia R."/>
            <person name="Goldman G.H."/>
            <person name="Felipe M.S."/>
            <person name="Nino-Vega G."/>
            <person name="San-Blas G."/>
            <person name="Taylor J."/>
            <person name="Mendoza L."/>
            <person name="Galagan J."/>
            <person name="Nusbaum C."/>
            <person name="Birren B."/>
        </authorList>
    </citation>
    <scope>NUCLEOTIDE SEQUENCE [LARGE SCALE GENOMIC DNA]</scope>
    <source>
        <strain evidence="11">H88</strain>
    </source>
</reference>
<evidence type="ECO:0000313" key="11">
    <source>
        <dbReference type="Proteomes" id="UP000008142"/>
    </source>
</evidence>
<evidence type="ECO:0000256" key="7">
    <source>
        <dbReference type="SAM" id="MobiDB-lite"/>
    </source>
</evidence>
<dbReference type="EC" id="2.3.1.-" evidence="6"/>
<feature type="compositionally biased region" description="Pro residues" evidence="7">
    <location>
        <begin position="275"/>
        <end position="284"/>
    </location>
</feature>
<name>F0UBQ0_AJEC8</name>
<dbReference type="Gene3D" id="3.30.559.10">
    <property type="entry name" value="Chloramphenicol acetyltransferase-like domain"/>
    <property type="match status" value="1"/>
</dbReference>
<dbReference type="InterPro" id="IPR000089">
    <property type="entry name" value="Biotin_lipoyl"/>
</dbReference>
<comment type="similarity">
    <text evidence="2 6">Belongs to the 2-oxoacid dehydrogenase family.</text>
</comment>
<sequence>MMIDICTVQIFRLIDERLLKIRSMGNATGTFISAAAAQISSFSAGSSEVRLTGLLVLRNVECFGVLHVTRQRLLAARTTPFSAQYPNAINNVAGLKRSQILKDVGEGITEIQIIQWYVQEGAKIEEWKPLCQYQSDKAVDDITSRYDGVIKKLHFQADDTVPTGMALCDIDVDESKYPDENAPPPTNEPPPPHPIPEQVAKPPAVNVATEALSEPVVEAISSPSKFASLATPAVRGMLKELKVDILSVSGTGKDGRVLKEDVLRYVAERDATPAPTAPSVPQPTQPVSGVDTTQIETTTPLTPIQSQMFKTMTRSLTIPHFLYADELNIRSLSSIRKKLATHPTEPLKLSYLPFIIKAVSLSLNSFPLLNARVDTTTNLTKPALVMRSSHNIGVAMDTPTGLLVPNIKNVQARSILDIAAELARLSEVARAGKLTPTDLNGGTITVSNIGNIGGTYVGPVIVPNEVAILGVGRAKTVPVFDEAGNVVKGEKVNFSWSADHRVVDGATMARMADKVRLYLEEPESMMLALR</sequence>
<dbReference type="AlphaFoldDB" id="F0UBQ0"/>
<dbReference type="SUPFAM" id="SSF52777">
    <property type="entry name" value="CoA-dependent acyltransferases"/>
    <property type="match status" value="1"/>
</dbReference>
<feature type="domain" description="Lipoyl-binding" evidence="8">
    <location>
        <begin position="92"/>
        <end position="171"/>
    </location>
</feature>
<feature type="region of interest" description="Disordered" evidence="7">
    <location>
        <begin position="174"/>
        <end position="199"/>
    </location>
</feature>
<dbReference type="GO" id="GO:0031405">
    <property type="term" value="F:lipoic acid binding"/>
    <property type="evidence" value="ECO:0007669"/>
    <property type="project" value="TreeGrafter"/>
</dbReference>
<proteinExistence type="inferred from homology"/>
<dbReference type="PANTHER" id="PTHR43178:SF5">
    <property type="entry name" value="LIPOAMIDE ACYLTRANSFERASE COMPONENT OF BRANCHED-CHAIN ALPHA-KETO ACID DEHYDROGENASE COMPLEX, MITOCHONDRIAL"/>
    <property type="match status" value="1"/>
</dbReference>
<dbReference type="Proteomes" id="UP000008142">
    <property type="component" value="Unassembled WGS sequence"/>
</dbReference>
<dbReference type="GO" id="GO:0005739">
    <property type="term" value="C:mitochondrion"/>
    <property type="evidence" value="ECO:0007669"/>
    <property type="project" value="TreeGrafter"/>
</dbReference>
<comment type="cofactor">
    <cofactor evidence="1 6">
        <name>(R)-lipoate</name>
        <dbReference type="ChEBI" id="CHEBI:83088"/>
    </cofactor>
</comment>
<protein>
    <recommendedName>
        <fullName evidence="6">Dihydrolipoamide acetyltransferase component of pyruvate dehydrogenase complex</fullName>
        <ecNumber evidence="6">2.3.1.-</ecNumber>
    </recommendedName>
</protein>
<dbReference type="InterPro" id="IPR036625">
    <property type="entry name" value="E3-bd_dom_sf"/>
</dbReference>
<evidence type="ECO:0000256" key="2">
    <source>
        <dbReference type="ARBA" id="ARBA00007317"/>
    </source>
</evidence>
<feature type="domain" description="Peripheral subunit-binding (PSBD)" evidence="9">
    <location>
        <begin position="229"/>
        <end position="266"/>
    </location>
</feature>
<dbReference type="CDD" id="cd06849">
    <property type="entry name" value="lipoyl_domain"/>
    <property type="match status" value="1"/>
</dbReference>
<evidence type="ECO:0000256" key="6">
    <source>
        <dbReference type="RuleBase" id="RU003423"/>
    </source>
</evidence>
<dbReference type="SUPFAM" id="SSF47005">
    <property type="entry name" value="Peripheral subunit-binding domain of 2-oxo acid dehydrogenase complex"/>
    <property type="match status" value="1"/>
</dbReference>
<feature type="region of interest" description="Disordered" evidence="7">
    <location>
        <begin position="270"/>
        <end position="290"/>
    </location>
</feature>
<dbReference type="Gene3D" id="2.40.50.100">
    <property type="match status" value="1"/>
</dbReference>
<dbReference type="FunFam" id="3.30.559.10:FF:000007">
    <property type="entry name" value="Dihydrolipoamide acetyltransferase component of pyruvate dehydrogenase complex"/>
    <property type="match status" value="1"/>
</dbReference>
<dbReference type="FunFam" id="2.40.50.100:FF:000041">
    <property type="entry name" value="Dihydrolipoamide acetyltransferase component of pyruvate dehydrogenase complex"/>
    <property type="match status" value="1"/>
</dbReference>
<evidence type="ECO:0000256" key="4">
    <source>
        <dbReference type="ARBA" id="ARBA00022823"/>
    </source>
</evidence>
<dbReference type="STRING" id="544711.F0UBQ0"/>
<evidence type="ECO:0000256" key="5">
    <source>
        <dbReference type="ARBA" id="ARBA00023315"/>
    </source>
</evidence>
<dbReference type="Gene3D" id="4.10.320.10">
    <property type="entry name" value="E3-binding domain"/>
    <property type="match status" value="1"/>
</dbReference>
<dbReference type="Pfam" id="PF00364">
    <property type="entry name" value="Biotin_lipoyl"/>
    <property type="match status" value="1"/>
</dbReference>
<accession>F0UBQ0</accession>
<dbReference type="InterPro" id="IPR001078">
    <property type="entry name" value="2-oxoacid_DH_actylTfrase"/>
</dbReference>
<dbReference type="GO" id="GO:0016407">
    <property type="term" value="F:acetyltransferase activity"/>
    <property type="evidence" value="ECO:0007669"/>
    <property type="project" value="TreeGrafter"/>
</dbReference>
<dbReference type="EMBL" id="DS990637">
    <property type="protein sequence ID" value="EGC43106.1"/>
    <property type="molecule type" value="Genomic_DNA"/>
</dbReference>
<keyword evidence="5 6" id="KW-0012">Acyltransferase</keyword>
<dbReference type="Pfam" id="PF00198">
    <property type="entry name" value="2-oxoacid_dh"/>
    <property type="match status" value="1"/>
</dbReference>
<dbReference type="InterPro" id="IPR023213">
    <property type="entry name" value="CAT-like_dom_sf"/>
</dbReference>
<dbReference type="InterPro" id="IPR050743">
    <property type="entry name" value="2-oxoacid_DH_E2_comp"/>
</dbReference>
<dbReference type="PROSITE" id="PS50968">
    <property type="entry name" value="BIOTINYL_LIPOYL"/>
    <property type="match status" value="1"/>
</dbReference>
<gene>
    <name evidence="10" type="ORF">HCEG_02321</name>
</gene>
<dbReference type="Pfam" id="PF02817">
    <property type="entry name" value="E3_binding"/>
    <property type="match status" value="1"/>
</dbReference>
<dbReference type="InterPro" id="IPR011053">
    <property type="entry name" value="Single_hybrid_motif"/>
</dbReference>